<reference evidence="1 2" key="1">
    <citation type="submission" date="2010-12" db="EMBL/GenBank/DDBJ databases">
        <title>The Genome Sequence of Coprobacillus sp. strain 29_1.</title>
        <authorList>
            <consortium name="The Broad Institute Genome Sequencing Platform"/>
            <person name="Earl A."/>
            <person name="Ward D."/>
            <person name="Feldgarden M."/>
            <person name="Gevers D."/>
            <person name="Daigneault M."/>
            <person name="Sibley C.D."/>
            <person name="White A."/>
            <person name="Strauss J."/>
            <person name="Allen-Vercoe E."/>
            <person name="Young S.K."/>
            <person name="Zeng Q."/>
            <person name="Gargeya S."/>
            <person name="Fitzgerald M."/>
            <person name="Haas B."/>
            <person name="Abouelleil A."/>
            <person name="Alvarado L."/>
            <person name="Arachchi H.M."/>
            <person name="Berlin A."/>
            <person name="Brown A."/>
            <person name="Chapman S.B."/>
            <person name="Chen Z."/>
            <person name="Dunbar C."/>
            <person name="Freedman E."/>
            <person name="Gearin G."/>
            <person name="Gellesch M."/>
            <person name="Goldberg J."/>
            <person name="Griggs A."/>
            <person name="Gujja S."/>
            <person name="Heilman E."/>
            <person name="Heiman D."/>
            <person name="Howarth C."/>
            <person name="Larson L."/>
            <person name="Lui A."/>
            <person name="MacDonald P.J.P."/>
            <person name="Mehta T."/>
            <person name="Montmayeur A."/>
            <person name="Murphy C."/>
            <person name="Neiman D."/>
            <person name="Pearson M."/>
            <person name="Priest M."/>
            <person name="Roberts A."/>
            <person name="Saif S."/>
            <person name="Shea T."/>
            <person name="Shenoy N."/>
            <person name="Sisk P."/>
            <person name="Stolte C."/>
            <person name="Sykes S."/>
            <person name="White J."/>
            <person name="Yandava C."/>
            <person name="Nusbaum C."/>
            <person name="Birren B."/>
        </authorList>
    </citation>
    <scope>NUCLEOTIDE SEQUENCE [LARGE SCALE GENOMIC DNA]</scope>
    <source>
        <strain evidence="1 2">29_1</strain>
    </source>
</reference>
<dbReference type="RefSeq" id="WP_008790314.1">
    <property type="nucleotide sequence ID" value="NZ_AKCB01000004.1"/>
</dbReference>
<evidence type="ECO:0000313" key="2">
    <source>
        <dbReference type="Proteomes" id="UP000003157"/>
    </source>
</evidence>
<dbReference type="AlphaFoldDB" id="E7GEU0"/>
<dbReference type="Proteomes" id="UP000003157">
    <property type="component" value="Unassembled WGS sequence"/>
</dbReference>
<protein>
    <recommendedName>
        <fullName evidence="3">Calcineurin-like phosphoesterase domain-containing protein</fullName>
    </recommendedName>
</protein>
<sequence length="171" mass="20482">MFVDGNHENFDLLNSYPVEEWNGGRIHKINESIFHLMRGEIFNIGGYSFFTFGGVFSHDIYRRKEGVSWWQSELPVQDEIDNALNNLTKHHNKVDFIITHDASRELQDLLGYDWENMMPYDGQYQNLSKFLQYIQDNVEYREWFLGHYHIDRHISNFHVMYDDVIELEGIL</sequence>
<evidence type="ECO:0000313" key="1">
    <source>
        <dbReference type="EMBL" id="EFW03541.1"/>
    </source>
</evidence>
<dbReference type="STRING" id="100884.GCA_000269565_03760"/>
<dbReference type="eggNOG" id="COG0639">
    <property type="taxonomic scope" value="Bacteria"/>
</dbReference>
<accession>E7GEU0</accession>
<comment type="caution">
    <text evidence="1">The sequence shown here is derived from an EMBL/GenBank/DDBJ whole genome shotgun (WGS) entry which is preliminary data.</text>
</comment>
<dbReference type="GeneID" id="78231502"/>
<keyword evidence="2" id="KW-1185">Reference proteome</keyword>
<proteinExistence type="predicted"/>
<dbReference type="EMBL" id="ADKX01000046">
    <property type="protein sequence ID" value="EFW03541.1"/>
    <property type="molecule type" value="Genomic_DNA"/>
</dbReference>
<organism evidence="1 2">
    <name type="scientific">Coprobacillus cateniformis</name>
    <dbReference type="NCBI Taxonomy" id="100884"/>
    <lineage>
        <taxon>Bacteria</taxon>
        <taxon>Bacillati</taxon>
        <taxon>Bacillota</taxon>
        <taxon>Erysipelotrichia</taxon>
        <taxon>Erysipelotrichales</taxon>
        <taxon>Coprobacillaceae</taxon>
        <taxon>Coprobacillus</taxon>
    </lineage>
</organism>
<dbReference type="HOGENOM" id="CLU_074814_1_1_9"/>
<gene>
    <name evidence="1" type="ORF">HMPREF9488_03232</name>
</gene>
<dbReference type="InterPro" id="IPR029052">
    <property type="entry name" value="Metallo-depent_PP-like"/>
</dbReference>
<name>E7GEU0_9FIRM</name>
<dbReference type="OrthoDB" id="9787800at2"/>
<dbReference type="SUPFAM" id="SSF56300">
    <property type="entry name" value="Metallo-dependent phosphatases"/>
    <property type="match status" value="1"/>
</dbReference>
<evidence type="ECO:0008006" key="3">
    <source>
        <dbReference type="Google" id="ProtNLM"/>
    </source>
</evidence>